<evidence type="ECO:0000313" key="4">
    <source>
        <dbReference type="EMBL" id="KAF6130009.1"/>
    </source>
</evidence>
<feature type="region of interest" description="Disordered" evidence="2">
    <location>
        <begin position="1"/>
        <end position="26"/>
    </location>
</feature>
<sequence length="415" mass="45945">MKKNNRKSTARTREQEAFRVPPLQGPGGFRNKLDGGEYAPFVTPPMLEGNFIQVNRRGESIYLHNRANWVTVGICSSRHSPKTPNMMLLAHLTPTARKDTEPLFKSLLTSHVPEKLVLTRFLPLQFVTLSVHDAKTMRLKVKLVSGRAYYLQLCAPAYKQDALFSQWEQLISLLNQERGRASRVSEVSSLSEITNSTDITGSVDIMDIAGFTALQAPHVHPGPDPAHAVDSPEFSELTVVTDITDVTDVPENEVAEAPDIKIFTEVTEVTDLHDVTNSSEVKVVFENDDILRAKEKEKIENILKPDCLGGIESKNASKACSEHINISNATLTFEGERYFHTTLTPGESETSTFKEMGDKTSEITSTGFKSTALKAEESRNTRTDANTSALPHAESSSDFLEPVPHLSPSFSGEWM</sequence>
<dbReference type="Proteomes" id="UP000664940">
    <property type="component" value="Unassembled WGS sequence"/>
</dbReference>
<feature type="compositionally biased region" description="Basic residues" evidence="2">
    <location>
        <begin position="1"/>
        <end position="10"/>
    </location>
</feature>
<protein>
    <submittedName>
        <fullName evidence="4">Family with sequence similarity 71 member D</fullName>
    </submittedName>
</protein>
<name>A0A834EUU0_9CHIR</name>
<organism evidence="4 5">
    <name type="scientific">Phyllostomus discolor</name>
    <name type="common">pale spear-nosed bat</name>
    <dbReference type="NCBI Taxonomy" id="89673"/>
    <lineage>
        <taxon>Eukaryota</taxon>
        <taxon>Metazoa</taxon>
        <taxon>Chordata</taxon>
        <taxon>Craniata</taxon>
        <taxon>Vertebrata</taxon>
        <taxon>Euteleostomi</taxon>
        <taxon>Mammalia</taxon>
        <taxon>Eutheria</taxon>
        <taxon>Laurasiatheria</taxon>
        <taxon>Chiroptera</taxon>
        <taxon>Yangochiroptera</taxon>
        <taxon>Phyllostomidae</taxon>
        <taxon>Phyllostominae</taxon>
        <taxon>Phyllostomus</taxon>
    </lineage>
</organism>
<dbReference type="PANTHER" id="PTHR22574:SF6">
    <property type="entry name" value="GOLGI-ASSOCIATED RAB2 INTERACTOR PROTEIN 2"/>
    <property type="match status" value="1"/>
</dbReference>
<evidence type="ECO:0000256" key="2">
    <source>
        <dbReference type="SAM" id="MobiDB-lite"/>
    </source>
</evidence>
<comment type="similarity">
    <text evidence="1">Belongs to the GARIN family.</text>
</comment>
<dbReference type="EMBL" id="JABVXQ010000001">
    <property type="protein sequence ID" value="KAF6130009.1"/>
    <property type="molecule type" value="Genomic_DNA"/>
</dbReference>
<proteinExistence type="inferred from homology"/>
<dbReference type="InterPro" id="IPR022168">
    <property type="entry name" value="GARIL-like_Rab2B-bd"/>
</dbReference>
<accession>A0A834EUU0</accession>
<dbReference type="AlphaFoldDB" id="A0A834EUU0"/>
<comment type="caution">
    <text evidence="4">The sequence shown here is derived from an EMBL/GenBank/DDBJ whole genome shotgun (WGS) entry which is preliminary data.</text>
</comment>
<evidence type="ECO:0000256" key="1">
    <source>
        <dbReference type="ARBA" id="ARBA00038379"/>
    </source>
</evidence>
<dbReference type="GO" id="GO:0005634">
    <property type="term" value="C:nucleus"/>
    <property type="evidence" value="ECO:0007669"/>
    <property type="project" value="TreeGrafter"/>
</dbReference>
<dbReference type="Pfam" id="PF12480">
    <property type="entry name" value="GARIL_Rab2_bd"/>
    <property type="match status" value="1"/>
</dbReference>
<gene>
    <name evidence="4" type="ORF">HJG60_004883</name>
</gene>
<evidence type="ECO:0000313" key="5">
    <source>
        <dbReference type="Proteomes" id="UP000664940"/>
    </source>
</evidence>
<evidence type="ECO:0000259" key="3">
    <source>
        <dbReference type="Pfam" id="PF12480"/>
    </source>
</evidence>
<feature type="domain" description="Golgi associated RAB2 interactor protein-like Rab2B-binding" evidence="3">
    <location>
        <begin position="116"/>
        <end position="176"/>
    </location>
</feature>
<feature type="compositionally biased region" description="Polar residues" evidence="2">
    <location>
        <begin position="383"/>
        <end position="398"/>
    </location>
</feature>
<dbReference type="PANTHER" id="PTHR22574">
    <property type="match status" value="1"/>
</dbReference>
<reference evidence="4 5" key="1">
    <citation type="journal article" date="2020" name="Nature">
        <title>Six reference-quality genomes reveal evolution of bat adaptations.</title>
        <authorList>
            <person name="Jebb D."/>
            <person name="Huang Z."/>
            <person name="Pippel M."/>
            <person name="Hughes G.M."/>
            <person name="Lavrichenko K."/>
            <person name="Devanna P."/>
            <person name="Winkler S."/>
            <person name="Jermiin L.S."/>
            <person name="Skirmuntt E.C."/>
            <person name="Katzourakis A."/>
            <person name="Burkitt-Gray L."/>
            <person name="Ray D.A."/>
            <person name="Sullivan K.A.M."/>
            <person name="Roscito J.G."/>
            <person name="Kirilenko B.M."/>
            <person name="Davalos L.M."/>
            <person name="Corthals A.P."/>
            <person name="Power M.L."/>
            <person name="Jones G."/>
            <person name="Ransome R.D."/>
            <person name="Dechmann D.K.N."/>
            <person name="Locatelli A.G."/>
            <person name="Puechmaille S.J."/>
            <person name="Fedrigo O."/>
            <person name="Jarvis E.D."/>
            <person name="Hiller M."/>
            <person name="Vernes S.C."/>
            <person name="Myers E.W."/>
            <person name="Teeling E.C."/>
        </authorList>
    </citation>
    <scope>NUCLEOTIDE SEQUENCE [LARGE SCALE GENOMIC DNA]</scope>
    <source>
        <strain evidence="4">Bat1K_MPI-CBG_1</strain>
    </source>
</reference>
<feature type="region of interest" description="Disordered" evidence="2">
    <location>
        <begin position="344"/>
        <end position="415"/>
    </location>
</feature>
<feature type="compositionally biased region" description="Polar residues" evidence="2">
    <location>
        <begin position="344"/>
        <end position="353"/>
    </location>
</feature>